<gene>
    <name evidence="2" type="ORF">RDB_LOCUS105066</name>
</gene>
<dbReference type="AlphaFoldDB" id="A0A8H3C0T2"/>
<evidence type="ECO:0000313" key="3">
    <source>
        <dbReference type="Proteomes" id="UP000663888"/>
    </source>
</evidence>
<dbReference type="Proteomes" id="UP000663888">
    <property type="component" value="Unassembled WGS sequence"/>
</dbReference>
<protein>
    <submittedName>
        <fullName evidence="2">Uncharacterized protein</fullName>
    </submittedName>
</protein>
<proteinExistence type="predicted"/>
<evidence type="ECO:0000313" key="2">
    <source>
        <dbReference type="EMBL" id="CAE6469859.1"/>
    </source>
</evidence>
<name>A0A8H3C0T2_9AGAM</name>
<dbReference type="EMBL" id="CAJMWX010001136">
    <property type="protein sequence ID" value="CAE6469859.1"/>
    <property type="molecule type" value="Genomic_DNA"/>
</dbReference>
<sequence>MESPGLRYGDLKTLVTYRLLTPGSYFRNLPTFLTGTLLLVSLAANLASPIVTGVISWVPNNRLAHGLRPNPPNPLQIRGADEETPATALRQYRSIYLTATNEPNAPILETAAMIGLGVAGSRWGRAPEKGVLKRFALSVDALALNSTVQNVTIPFFEIHSLEWITSIENNPIITYYSSPDNMIKAAINASSAQLSIYPPGLVILVPNTTTDWIGNTPDSTTILNTRLLLLSIDENSSVAQNLPPNTYIWPEDINSRSFAYAWVTFSAGVGQCATYNCVYSSPASIQNNTPIALEPHVLSERALALAQAIGVNLVTQGASLPPYSNINEYVEAILVRSYSGAWEGLNEFLSSSSSNTSYIPTYPALLAQVNTTRVYIWLGIQLLVTLLSALVMTTQFRESRYPVVDDPALAAFYLDATDIPISSDAAPFKEGKMLKVVPQGDRLKVKIE</sequence>
<evidence type="ECO:0000256" key="1">
    <source>
        <dbReference type="SAM" id="Phobius"/>
    </source>
</evidence>
<organism evidence="2 3">
    <name type="scientific">Rhizoctonia solani</name>
    <dbReference type="NCBI Taxonomy" id="456999"/>
    <lineage>
        <taxon>Eukaryota</taxon>
        <taxon>Fungi</taxon>
        <taxon>Dikarya</taxon>
        <taxon>Basidiomycota</taxon>
        <taxon>Agaricomycotina</taxon>
        <taxon>Agaricomycetes</taxon>
        <taxon>Cantharellales</taxon>
        <taxon>Ceratobasidiaceae</taxon>
        <taxon>Rhizoctonia</taxon>
    </lineage>
</organism>
<keyword evidence="1" id="KW-0472">Membrane</keyword>
<keyword evidence="1" id="KW-1133">Transmembrane helix</keyword>
<reference evidence="2" key="1">
    <citation type="submission" date="2021-01" db="EMBL/GenBank/DDBJ databases">
        <authorList>
            <person name="Kaushik A."/>
        </authorList>
    </citation>
    <scope>NUCLEOTIDE SEQUENCE</scope>
    <source>
        <strain evidence="2">AG4-R118</strain>
    </source>
</reference>
<keyword evidence="1" id="KW-0812">Transmembrane</keyword>
<accession>A0A8H3C0T2</accession>
<feature type="transmembrane region" description="Helical" evidence="1">
    <location>
        <begin position="374"/>
        <end position="392"/>
    </location>
</feature>
<comment type="caution">
    <text evidence="2">The sequence shown here is derived from an EMBL/GenBank/DDBJ whole genome shotgun (WGS) entry which is preliminary data.</text>
</comment>